<organism evidence="1 2">
    <name type="scientific">Mycena albidolilacea</name>
    <dbReference type="NCBI Taxonomy" id="1033008"/>
    <lineage>
        <taxon>Eukaryota</taxon>
        <taxon>Fungi</taxon>
        <taxon>Dikarya</taxon>
        <taxon>Basidiomycota</taxon>
        <taxon>Agaricomycotina</taxon>
        <taxon>Agaricomycetes</taxon>
        <taxon>Agaricomycetidae</taxon>
        <taxon>Agaricales</taxon>
        <taxon>Marasmiineae</taxon>
        <taxon>Mycenaceae</taxon>
        <taxon>Mycena</taxon>
    </lineage>
</organism>
<keyword evidence="2" id="KW-1185">Reference proteome</keyword>
<proteinExistence type="predicted"/>
<evidence type="ECO:0000313" key="1">
    <source>
        <dbReference type="EMBL" id="KAJ7319378.1"/>
    </source>
</evidence>
<name>A0AAD6ZF83_9AGAR</name>
<reference evidence="1" key="1">
    <citation type="submission" date="2023-03" db="EMBL/GenBank/DDBJ databases">
        <title>Massive genome expansion in bonnet fungi (Mycena s.s.) driven by repeated elements and novel gene families across ecological guilds.</title>
        <authorList>
            <consortium name="Lawrence Berkeley National Laboratory"/>
            <person name="Harder C.B."/>
            <person name="Miyauchi S."/>
            <person name="Viragh M."/>
            <person name="Kuo A."/>
            <person name="Thoen E."/>
            <person name="Andreopoulos B."/>
            <person name="Lu D."/>
            <person name="Skrede I."/>
            <person name="Drula E."/>
            <person name="Henrissat B."/>
            <person name="Morin E."/>
            <person name="Kohler A."/>
            <person name="Barry K."/>
            <person name="LaButti K."/>
            <person name="Morin E."/>
            <person name="Salamov A."/>
            <person name="Lipzen A."/>
            <person name="Mereny Z."/>
            <person name="Hegedus B."/>
            <person name="Baldrian P."/>
            <person name="Stursova M."/>
            <person name="Weitz H."/>
            <person name="Taylor A."/>
            <person name="Grigoriev I.V."/>
            <person name="Nagy L.G."/>
            <person name="Martin F."/>
            <person name="Kauserud H."/>
        </authorList>
    </citation>
    <scope>NUCLEOTIDE SEQUENCE</scope>
    <source>
        <strain evidence="1">CBHHK002</strain>
    </source>
</reference>
<dbReference type="Proteomes" id="UP001218218">
    <property type="component" value="Unassembled WGS sequence"/>
</dbReference>
<comment type="caution">
    <text evidence="1">The sequence shown here is derived from an EMBL/GenBank/DDBJ whole genome shotgun (WGS) entry which is preliminary data.</text>
</comment>
<protein>
    <submittedName>
        <fullName evidence="1">Uncharacterized protein</fullName>
    </submittedName>
</protein>
<sequence>MEQSSSKSHRDISASGYLLYFPGYYSRSLFVTPPDVVSRARAAFFRRLIFLRVCFYAPSPSDGAAYTYGQIPRGALVLGDPLSTTRARDKGCSFIFAGAVRIILWEGDVAATALRAPPRPRLDPVFGHRPPHPRPGLLVAARLDLPIRALLLRFVASPVCFAPGLRMRSSYRRTCTVCIRIPIRIPPRLPKHRHRKQDRAVEHNHLLPAPPLPPRTGRSGCGWECALRVTMCSCVARPWPAAGEDPSAGVGAETLPRKTLYQHPRVHETERSTQLLVIPSSCLDEEETQSPTSVRARIDRVG</sequence>
<dbReference type="EMBL" id="JARIHO010000054">
    <property type="protein sequence ID" value="KAJ7319378.1"/>
    <property type="molecule type" value="Genomic_DNA"/>
</dbReference>
<accession>A0AAD6ZF83</accession>
<gene>
    <name evidence="1" type="ORF">DFH08DRAFT_391292</name>
</gene>
<evidence type="ECO:0000313" key="2">
    <source>
        <dbReference type="Proteomes" id="UP001218218"/>
    </source>
</evidence>
<dbReference type="AlphaFoldDB" id="A0AAD6ZF83"/>